<evidence type="ECO:0000313" key="4">
    <source>
        <dbReference type="Proteomes" id="UP000199205"/>
    </source>
</evidence>
<dbReference type="InterPro" id="IPR037401">
    <property type="entry name" value="SnoaL-like"/>
</dbReference>
<name>A0A1C3WAL7_9HYPH</name>
<keyword evidence="1" id="KW-0732">Signal</keyword>
<dbReference type="InterPro" id="IPR032710">
    <property type="entry name" value="NTF2-like_dom_sf"/>
</dbReference>
<organism evidence="3 4">
    <name type="scientific">Rhizobium lusitanum</name>
    <dbReference type="NCBI Taxonomy" id="293958"/>
    <lineage>
        <taxon>Bacteria</taxon>
        <taxon>Pseudomonadati</taxon>
        <taxon>Pseudomonadota</taxon>
        <taxon>Alphaproteobacteria</taxon>
        <taxon>Hyphomicrobiales</taxon>
        <taxon>Rhizobiaceae</taxon>
        <taxon>Rhizobium/Agrobacterium group</taxon>
        <taxon>Rhizobium</taxon>
    </lineage>
</organism>
<evidence type="ECO:0000256" key="1">
    <source>
        <dbReference type="SAM" id="SignalP"/>
    </source>
</evidence>
<dbReference type="RefSeq" id="WP_037197981.1">
    <property type="nucleotide sequence ID" value="NZ_FMAF01000009.1"/>
</dbReference>
<dbReference type="Pfam" id="PF12680">
    <property type="entry name" value="SnoaL_2"/>
    <property type="match status" value="1"/>
</dbReference>
<dbReference type="OrthoDB" id="1450423at2"/>
<evidence type="ECO:0000259" key="2">
    <source>
        <dbReference type="Pfam" id="PF12680"/>
    </source>
</evidence>
<dbReference type="Proteomes" id="UP000199205">
    <property type="component" value="Unassembled WGS sequence"/>
</dbReference>
<dbReference type="AlphaFoldDB" id="A0A1C3WAL7"/>
<sequence>MTILPTRHRVAGASRTALITLALLSLALPGRAIANTAATQVQAPDSAAIERQNKAIVEAAFEKWRGGTYVFAELLAPDVVWTIHGSGPVAGTYRNQKDFIEQASRPLTSRLATPVVPEVHDIFADGDTIIIRFDGTATTTSGAPYRNQFVWIFEMKDGLVVKAEAFLDLVAYQQVVDNNAPRPQ</sequence>
<dbReference type="Gene3D" id="3.10.450.50">
    <property type="match status" value="1"/>
</dbReference>
<proteinExistence type="predicted"/>
<dbReference type="SUPFAM" id="SSF54427">
    <property type="entry name" value="NTF2-like"/>
    <property type="match status" value="1"/>
</dbReference>
<reference evidence="3 4" key="1">
    <citation type="submission" date="2016-08" db="EMBL/GenBank/DDBJ databases">
        <authorList>
            <person name="Seilhamer J.J."/>
        </authorList>
    </citation>
    <scope>NUCLEOTIDE SEQUENCE [LARGE SCALE GENOMIC DNA]</scope>
    <source>
        <strain evidence="3 4">P1-7</strain>
    </source>
</reference>
<accession>A0A1C3WAL7</accession>
<dbReference type="PANTHER" id="PTHR41252">
    <property type="entry name" value="BLR2505 PROTEIN"/>
    <property type="match status" value="1"/>
</dbReference>
<feature type="domain" description="SnoaL-like" evidence="2">
    <location>
        <begin position="70"/>
        <end position="162"/>
    </location>
</feature>
<feature type="signal peptide" evidence="1">
    <location>
        <begin position="1"/>
        <end position="34"/>
    </location>
</feature>
<feature type="chain" id="PRO_5008685438" description="SnoaL-like domain-containing protein" evidence="1">
    <location>
        <begin position="35"/>
        <end position="184"/>
    </location>
</feature>
<dbReference type="PANTHER" id="PTHR41252:SF1">
    <property type="entry name" value="BLR2505 PROTEIN"/>
    <property type="match status" value="1"/>
</dbReference>
<dbReference type="EMBL" id="FMAF01000009">
    <property type="protein sequence ID" value="SCB36895.1"/>
    <property type="molecule type" value="Genomic_DNA"/>
</dbReference>
<evidence type="ECO:0000313" key="3">
    <source>
        <dbReference type="EMBL" id="SCB36895.1"/>
    </source>
</evidence>
<gene>
    <name evidence="3" type="ORF">GA0061101_109136</name>
</gene>
<protein>
    <recommendedName>
        <fullName evidence="2">SnoaL-like domain-containing protein</fullName>
    </recommendedName>
</protein>